<name>A0A1Y1V3K2_9FUNG</name>
<dbReference type="EMBL" id="MCFH01000035">
    <property type="protein sequence ID" value="ORX46405.1"/>
    <property type="molecule type" value="Genomic_DNA"/>
</dbReference>
<keyword evidence="2" id="KW-1185">Reference proteome</keyword>
<evidence type="ECO:0000313" key="2">
    <source>
        <dbReference type="Proteomes" id="UP000193719"/>
    </source>
</evidence>
<dbReference type="Proteomes" id="UP000193719">
    <property type="component" value="Unassembled WGS sequence"/>
</dbReference>
<organism evidence="1 2">
    <name type="scientific">Piromyces finnis</name>
    <dbReference type="NCBI Taxonomy" id="1754191"/>
    <lineage>
        <taxon>Eukaryota</taxon>
        <taxon>Fungi</taxon>
        <taxon>Fungi incertae sedis</taxon>
        <taxon>Chytridiomycota</taxon>
        <taxon>Chytridiomycota incertae sedis</taxon>
        <taxon>Neocallimastigomycetes</taxon>
        <taxon>Neocallimastigales</taxon>
        <taxon>Neocallimastigaceae</taxon>
        <taxon>Piromyces</taxon>
    </lineage>
</organism>
<accession>A0A1Y1V3K2</accession>
<evidence type="ECO:0000313" key="1">
    <source>
        <dbReference type="EMBL" id="ORX46405.1"/>
    </source>
</evidence>
<dbReference type="AlphaFoldDB" id="A0A1Y1V3K2"/>
<gene>
    <name evidence="1" type="ORF">BCR36DRAFT_372235</name>
</gene>
<sequence>MSSKCPDTKYSIPFYGCTSFIENSDKQEIEISLNKVIDFNDNINGYIYEKYRYWLMRYIMNIKPIVRKDKLANIDIDQIYNKREIKDKLLDNIENILVKFYYGLVMDITNIKTLNINDYSSLLKFYKKVNRVVNSMLLSNDDIIYINKYLKYIGEMISINLNKDIINVQEDNSFPTEKDQLKSYIEIISPIYKIIESI</sequence>
<proteinExistence type="predicted"/>
<comment type="caution">
    <text evidence="1">The sequence shown here is derived from an EMBL/GenBank/DDBJ whole genome shotgun (WGS) entry which is preliminary data.</text>
</comment>
<dbReference type="OrthoDB" id="10640731at2759"/>
<protein>
    <submittedName>
        <fullName evidence="1">Uncharacterized protein</fullName>
    </submittedName>
</protein>
<reference evidence="1 2" key="2">
    <citation type="submission" date="2016-08" db="EMBL/GenBank/DDBJ databases">
        <title>Pervasive Adenine N6-methylation of Active Genes in Fungi.</title>
        <authorList>
            <consortium name="DOE Joint Genome Institute"/>
            <person name="Mondo S.J."/>
            <person name="Dannebaum R.O."/>
            <person name="Kuo R.C."/>
            <person name="Labutti K."/>
            <person name="Haridas S."/>
            <person name="Kuo A."/>
            <person name="Salamov A."/>
            <person name="Ahrendt S.R."/>
            <person name="Lipzen A."/>
            <person name="Sullivan W."/>
            <person name="Andreopoulos W.B."/>
            <person name="Clum A."/>
            <person name="Lindquist E."/>
            <person name="Daum C."/>
            <person name="Ramamoorthy G.K."/>
            <person name="Gryganskyi A."/>
            <person name="Culley D."/>
            <person name="Magnuson J.K."/>
            <person name="James T.Y."/>
            <person name="O'Malley M.A."/>
            <person name="Stajich J.E."/>
            <person name="Spatafora J.W."/>
            <person name="Visel A."/>
            <person name="Grigoriev I.V."/>
        </authorList>
    </citation>
    <scope>NUCLEOTIDE SEQUENCE [LARGE SCALE GENOMIC DNA]</scope>
    <source>
        <strain evidence="2">finn</strain>
    </source>
</reference>
<reference evidence="1 2" key="1">
    <citation type="submission" date="2016-08" db="EMBL/GenBank/DDBJ databases">
        <title>Genomes of anaerobic fungi encode conserved fungal cellulosomes for biomass hydrolysis.</title>
        <authorList>
            <consortium name="DOE Joint Genome Institute"/>
            <person name="Haitjema C.H."/>
            <person name="Gilmore S.P."/>
            <person name="Henske J.K."/>
            <person name="Solomon K.V."/>
            <person name="De Groot R."/>
            <person name="Kuo A."/>
            <person name="Mondo S.J."/>
            <person name="Salamov A.A."/>
            <person name="Labutti K."/>
            <person name="Zhao Z."/>
            <person name="Chiniquy J."/>
            <person name="Barry K."/>
            <person name="Brewer H.M."/>
            <person name="Purvine S.O."/>
            <person name="Wright A.T."/>
            <person name="Boxma B."/>
            <person name="Van Alen T."/>
            <person name="Hackstein J.H."/>
            <person name="Baker S.E."/>
            <person name="Grigoriev I.V."/>
            <person name="O'Malley M.A."/>
        </authorList>
    </citation>
    <scope>NUCLEOTIDE SEQUENCE [LARGE SCALE GENOMIC DNA]</scope>
    <source>
        <strain evidence="2">finn</strain>
    </source>
</reference>